<comment type="caution">
    <text evidence="4">The sequence shown here is derived from an EMBL/GenBank/DDBJ whole genome shotgun (WGS) entry which is preliminary data.</text>
</comment>
<dbReference type="InterPro" id="IPR001296">
    <property type="entry name" value="Glyco_trans_1"/>
</dbReference>
<feature type="domain" description="Glycosyl transferase family 1" evidence="2">
    <location>
        <begin position="192"/>
        <end position="347"/>
    </location>
</feature>
<sequence>MRIGIDARMYQSGVAGIGRYSQNLIKNLLEIDHDDEFVLFMTSEDYREFKNQNANIKMTNQNVKIVITDIKHYSLSEQTKLPGIIAKEKLDLMHFLNFNYPVRYRGKFIVTIHDLTLFFFPETAKETNTLKRMAFSYIFKNAVKNAAQVIAVSQNTKKDIIKKLKIKNSKVKVIYEAADDKVFSEVSLKNIEKIKSRYRIGNTPVILYVGQFRPHKNVKGLLDAFKLLRQERPVKLVLLGKSEGIDKIEKNKDILTPGFVSNEELASWYKIASVFCFPSFYEGFGLPGLEAMRSGTPVVASKTSSLPEIYKDAAIYFDPSKPNDIVDKIKIVLSNEKMSKNLSEKGKYISQQYSWRKTAQETLKVYKSVIQ</sequence>
<dbReference type="InterPro" id="IPR028098">
    <property type="entry name" value="Glyco_trans_4-like_N"/>
</dbReference>
<dbReference type="PANTHER" id="PTHR46401">
    <property type="entry name" value="GLYCOSYLTRANSFERASE WBBK-RELATED"/>
    <property type="match status" value="1"/>
</dbReference>
<name>A0A1F5DPW4_9BACT</name>
<dbReference type="FunFam" id="3.40.50.2000:FF:000119">
    <property type="entry name" value="Glycosyl transferase group 1"/>
    <property type="match status" value="1"/>
</dbReference>
<dbReference type="EMBL" id="MEZT01000005">
    <property type="protein sequence ID" value="OGD57198.1"/>
    <property type="molecule type" value="Genomic_DNA"/>
</dbReference>
<dbReference type="Gene3D" id="3.40.50.2000">
    <property type="entry name" value="Glycogen Phosphorylase B"/>
    <property type="match status" value="2"/>
</dbReference>
<keyword evidence="1" id="KW-0808">Transferase</keyword>
<evidence type="ECO:0000259" key="2">
    <source>
        <dbReference type="Pfam" id="PF00534"/>
    </source>
</evidence>
<evidence type="ECO:0000256" key="1">
    <source>
        <dbReference type="ARBA" id="ARBA00022679"/>
    </source>
</evidence>
<protein>
    <recommendedName>
        <fullName evidence="6">Glycosyl transferase family 1 domain-containing protein</fullName>
    </recommendedName>
</protein>
<dbReference type="CDD" id="cd03809">
    <property type="entry name" value="GT4_MtfB-like"/>
    <property type="match status" value="1"/>
</dbReference>
<evidence type="ECO:0000313" key="4">
    <source>
        <dbReference type="EMBL" id="OGD57198.1"/>
    </source>
</evidence>
<dbReference type="SUPFAM" id="SSF53756">
    <property type="entry name" value="UDP-Glycosyltransferase/glycogen phosphorylase"/>
    <property type="match status" value="1"/>
</dbReference>
<gene>
    <name evidence="4" type="ORF">A2V71_02160</name>
</gene>
<reference evidence="4 5" key="1">
    <citation type="journal article" date="2016" name="Nat. Commun.">
        <title>Thousands of microbial genomes shed light on interconnected biogeochemical processes in an aquifer system.</title>
        <authorList>
            <person name="Anantharaman K."/>
            <person name="Brown C.T."/>
            <person name="Hug L.A."/>
            <person name="Sharon I."/>
            <person name="Castelle C.J."/>
            <person name="Probst A.J."/>
            <person name="Thomas B.C."/>
            <person name="Singh A."/>
            <person name="Wilkins M.J."/>
            <person name="Karaoz U."/>
            <person name="Brodie E.L."/>
            <person name="Williams K.H."/>
            <person name="Hubbard S.S."/>
            <person name="Banfield J.F."/>
        </authorList>
    </citation>
    <scope>NUCLEOTIDE SEQUENCE [LARGE SCALE GENOMIC DNA]</scope>
</reference>
<accession>A0A1F5DPW4</accession>
<evidence type="ECO:0000313" key="5">
    <source>
        <dbReference type="Proteomes" id="UP000178764"/>
    </source>
</evidence>
<evidence type="ECO:0008006" key="6">
    <source>
        <dbReference type="Google" id="ProtNLM"/>
    </source>
</evidence>
<dbReference type="Pfam" id="PF13439">
    <property type="entry name" value="Glyco_transf_4"/>
    <property type="match status" value="1"/>
</dbReference>
<dbReference type="Proteomes" id="UP000178764">
    <property type="component" value="Unassembled WGS sequence"/>
</dbReference>
<dbReference type="GO" id="GO:0016757">
    <property type="term" value="F:glycosyltransferase activity"/>
    <property type="evidence" value="ECO:0007669"/>
    <property type="project" value="InterPro"/>
</dbReference>
<evidence type="ECO:0000259" key="3">
    <source>
        <dbReference type="Pfam" id="PF13439"/>
    </source>
</evidence>
<dbReference type="AlphaFoldDB" id="A0A1F5DPW4"/>
<dbReference type="Pfam" id="PF00534">
    <property type="entry name" value="Glycos_transf_1"/>
    <property type="match status" value="1"/>
</dbReference>
<dbReference type="PANTHER" id="PTHR46401:SF2">
    <property type="entry name" value="GLYCOSYLTRANSFERASE WBBK-RELATED"/>
    <property type="match status" value="1"/>
</dbReference>
<feature type="domain" description="Glycosyltransferase subfamily 4-like N-terminal" evidence="3">
    <location>
        <begin position="15"/>
        <end position="179"/>
    </location>
</feature>
<proteinExistence type="predicted"/>
<organism evidence="4 5">
    <name type="scientific">Candidatus Berkelbacteria bacterium RBG_13_40_8</name>
    <dbReference type="NCBI Taxonomy" id="1797467"/>
    <lineage>
        <taxon>Bacteria</taxon>
        <taxon>Candidatus Berkelbacteria</taxon>
    </lineage>
</organism>